<gene>
    <name evidence="1" type="ORF">LCOR_06000.1</name>
</gene>
<dbReference type="EMBL" id="CBTN010000025">
    <property type="protein sequence ID" value="CDH54783.1"/>
    <property type="molecule type" value="Genomic_DNA"/>
</dbReference>
<sequence length="579" mass="64753">MNIAWPELLLPTKLTAEHGDDGNRIAMTTESIQQVAYLCTKLLNDRALLYANSAQFDTALRDAAAIDAIIPRSGLGYLCMGDVYCQQGRYTAAISIYDQGLEAVLESDPYYQQLQQHRMTGVTNNSKRIDFISQLPLDIVITNILPRQPEGLDYHFGLEKSTFKTGHDLLVRLAPYVQKLSGVVYDHAKLEDLFTRGHFSNVKEVEIFCDCTTLRVPLLNGLQMISGSLTHVEVVGREHGLHIGDILESCPNLVSLITEDVDIVMSALPFLPYPKIKHLALHDVPEFGTDFDEMYDLLRRFPSLLSFEITPMPESVLLTTLHEHCPYLQVLYYGVRHYYSSDNFINVHPPHRKGITFARLEGGYVENTFIQDDLIHFLYLHRDSLEEIVFNGDIEDHGVDAFWKLQSGRVVQQREYSIPLSPESDPAGTEASFVQLSRINISDTEPSSSLDIIAWLISNAPNLKNITIDESSFQPGVANAMINLKQLSNGIGEESTLKEIIITTETMTPEATWIPLIAKLQGLKNLKLHASSIPVDCFWAMNAIGRGCKDLEELTLGTPGGDIGYGILESFLSIRILNA</sequence>
<evidence type="ECO:0000313" key="2">
    <source>
        <dbReference type="Proteomes" id="UP000027586"/>
    </source>
</evidence>
<dbReference type="VEuPathDB" id="FungiDB:LCOR_06000.1"/>
<organism evidence="1 2">
    <name type="scientific">Lichtheimia corymbifera JMRC:FSU:9682</name>
    <dbReference type="NCBI Taxonomy" id="1263082"/>
    <lineage>
        <taxon>Eukaryota</taxon>
        <taxon>Fungi</taxon>
        <taxon>Fungi incertae sedis</taxon>
        <taxon>Mucoromycota</taxon>
        <taxon>Mucoromycotina</taxon>
        <taxon>Mucoromycetes</taxon>
        <taxon>Mucorales</taxon>
        <taxon>Lichtheimiaceae</taxon>
        <taxon>Lichtheimia</taxon>
    </lineage>
</organism>
<proteinExistence type="predicted"/>
<name>A0A068RX93_9FUNG</name>
<protein>
    <submittedName>
        <fullName evidence="1">Uncharacterized protein</fullName>
    </submittedName>
</protein>
<reference evidence="1" key="1">
    <citation type="submission" date="2013-08" db="EMBL/GenBank/DDBJ databases">
        <title>Gene expansion shapes genome architecture in the human pathogen Lichtheimia corymbifera: an evolutionary genomics analysis in the ancient terrestrial Mucorales (Mucoromycotina).</title>
        <authorList>
            <person name="Schwartze V.U."/>
            <person name="Winter S."/>
            <person name="Shelest E."/>
            <person name="Marcet-Houben M."/>
            <person name="Horn F."/>
            <person name="Wehner S."/>
            <person name="Hoffmann K."/>
            <person name="Riege K."/>
            <person name="Sammeth M."/>
            <person name="Nowrousian M."/>
            <person name="Valiante V."/>
            <person name="Linde J."/>
            <person name="Jacobsen I.D."/>
            <person name="Marz M."/>
            <person name="Brakhage A.A."/>
            <person name="Gabaldon T."/>
            <person name="Bocker S."/>
            <person name="Voigt K."/>
        </authorList>
    </citation>
    <scope>NUCLEOTIDE SEQUENCE [LARGE SCALE GENOMIC DNA]</scope>
    <source>
        <strain evidence="1">FSU 9682</strain>
    </source>
</reference>
<evidence type="ECO:0000313" key="1">
    <source>
        <dbReference type="EMBL" id="CDH54783.1"/>
    </source>
</evidence>
<dbReference type="SUPFAM" id="SSF52047">
    <property type="entry name" value="RNI-like"/>
    <property type="match status" value="2"/>
</dbReference>
<dbReference type="Gene3D" id="1.25.40.10">
    <property type="entry name" value="Tetratricopeptide repeat domain"/>
    <property type="match status" value="1"/>
</dbReference>
<dbReference type="InterPro" id="IPR032675">
    <property type="entry name" value="LRR_dom_sf"/>
</dbReference>
<keyword evidence="2" id="KW-1185">Reference proteome</keyword>
<dbReference type="Proteomes" id="UP000027586">
    <property type="component" value="Unassembled WGS sequence"/>
</dbReference>
<dbReference type="SUPFAM" id="SSF48452">
    <property type="entry name" value="TPR-like"/>
    <property type="match status" value="1"/>
</dbReference>
<dbReference type="Gene3D" id="3.80.10.10">
    <property type="entry name" value="Ribonuclease Inhibitor"/>
    <property type="match status" value="2"/>
</dbReference>
<dbReference type="OrthoDB" id="2218971at2759"/>
<accession>A0A068RX93</accession>
<comment type="caution">
    <text evidence="1">The sequence shown here is derived from an EMBL/GenBank/DDBJ whole genome shotgun (WGS) entry which is preliminary data.</text>
</comment>
<dbReference type="InterPro" id="IPR011990">
    <property type="entry name" value="TPR-like_helical_dom_sf"/>
</dbReference>
<dbReference type="AlphaFoldDB" id="A0A068RX93"/>